<dbReference type="Proteomes" id="UP001216440">
    <property type="component" value="Chromosome"/>
</dbReference>
<accession>A0ABY8KE52</accession>
<keyword evidence="2" id="KW-1185">Reference proteome</keyword>
<protein>
    <submittedName>
        <fullName evidence="1">DUF397 domain-containing protein</fullName>
    </submittedName>
</protein>
<name>A0ABY8KE52_9ACTN</name>
<proteinExistence type="predicted"/>
<reference evidence="1 2" key="1">
    <citation type="submission" date="2023-03" db="EMBL/GenBank/DDBJ databases">
        <authorList>
            <person name="Mo P."/>
        </authorList>
    </citation>
    <scope>NUCLEOTIDE SEQUENCE [LARGE SCALE GENOMIC DNA]</scope>
    <source>
        <strain evidence="1 2">HUAS 5</strain>
    </source>
</reference>
<organism evidence="1 2">
    <name type="scientific">Streptomyces cathayae</name>
    <dbReference type="NCBI Taxonomy" id="3031124"/>
    <lineage>
        <taxon>Bacteria</taxon>
        <taxon>Bacillati</taxon>
        <taxon>Actinomycetota</taxon>
        <taxon>Actinomycetes</taxon>
        <taxon>Kitasatosporales</taxon>
        <taxon>Streptomycetaceae</taxon>
        <taxon>Streptomyces</taxon>
    </lineage>
</organism>
<evidence type="ECO:0000313" key="2">
    <source>
        <dbReference type="Proteomes" id="UP001216440"/>
    </source>
</evidence>
<gene>
    <name evidence="1" type="ORF">PYS65_04715</name>
</gene>
<sequence>MAPGTVHVRDSKAQAGAVPASLREQWAAFTSCAGEIAV</sequence>
<evidence type="ECO:0000313" key="1">
    <source>
        <dbReference type="EMBL" id="WGD44798.1"/>
    </source>
</evidence>
<dbReference type="EMBL" id="CP121682">
    <property type="protein sequence ID" value="WGD44798.1"/>
    <property type="molecule type" value="Genomic_DNA"/>
</dbReference>